<evidence type="ECO:0000313" key="1">
    <source>
        <dbReference type="EMBL" id="MDG5752547.1"/>
    </source>
</evidence>
<sequence length="239" mass="28516">MTNATKLITPVSERNIHDIKTEREQRIKNHSKKNAKLMLENVWKRFSLLRIEENEDAAFTYIFKNTIITGLIKRTVKRYYSAWKKNSRLSEHDFESVVYEKAWKIISDYSPQYQQWYLYEQLQNGFNQACKMLLRTEGLTKDRNTHKQNAYHKSLNLYAEVLNDSFSLNDSYVLNDSINEAVSMLNEDELKIYNLFLHADNIKKVTLENICQELNLKHRQQAKRLLDNIRFKLKECLIL</sequence>
<comment type="caution">
    <text evidence="1">The sequence shown here is derived from an EMBL/GenBank/DDBJ whole genome shotgun (WGS) entry which is preliminary data.</text>
</comment>
<dbReference type="EMBL" id="JARULN010000001">
    <property type="protein sequence ID" value="MDG5752547.1"/>
    <property type="molecule type" value="Genomic_DNA"/>
</dbReference>
<protein>
    <recommendedName>
        <fullName evidence="3">Sigma-70 family RNA polymerase sigma factor</fullName>
    </recommendedName>
</protein>
<dbReference type="Proteomes" id="UP001218246">
    <property type="component" value="Unassembled WGS sequence"/>
</dbReference>
<evidence type="ECO:0008006" key="3">
    <source>
        <dbReference type="Google" id="ProtNLM"/>
    </source>
</evidence>
<keyword evidence="2" id="KW-1185">Reference proteome</keyword>
<gene>
    <name evidence="1" type="ORF">P6P90_00845</name>
</gene>
<reference evidence="1 2" key="1">
    <citation type="submission" date="2023-04" db="EMBL/GenBank/DDBJ databases">
        <title>Ectobacillus antri isolated from activated sludge.</title>
        <authorList>
            <person name="Yan P."/>
            <person name="Liu X."/>
        </authorList>
    </citation>
    <scope>NUCLEOTIDE SEQUENCE [LARGE SCALE GENOMIC DNA]</scope>
    <source>
        <strain evidence="1 2">C18H</strain>
    </source>
</reference>
<accession>A0ABT6H1R5</accession>
<evidence type="ECO:0000313" key="2">
    <source>
        <dbReference type="Proteomes" id="UP001218246"/>
    </source>
</evidence>
<proteinExistence type="predicted"/>
<name>A0ABT6H1R5_9BACI</name>
<dbReference type="RefSeq" id="WP_278017888.1">
    <property type="nucleotide sequence ID" value="NZ_JARRRY010000001.1"/>
</dbReference>
<organism evidence="1 2">
    <name type="scientific">Ectobacillus antri</name>
    <dbReference type="NCBI Taxonomy" id="2486280"/>
    <lineage>
        <taxon>Bacteria</taxon>
        <taxon>Bacillati</taxon>
        <taxon>Bacillota</taxon>
        <taxon>Bacilli</taxon>
        <taxon>Bacillales</taxon>
        <taxon>Bacillaceae</taxon>
        <taxon>Ectobacillus</taxon>
    </lineage>
</organism>